<dbReference type="Proteomes" id="UP000230069">
    <property type="component" value="Unassembled WGS sequence"/>
</dbReference>
<keyword evidence="2" id="KW-0131">Cell cycle</keyword>
<dbReference type="Pfam" id="PF08839">
    <property type="entry name" value="CDT1"/>
    <property type="match status" value="1"/>
</dbReference>
<dbReference type="InterPro" id="IPR014939">
    <property type="entry name" value="CDT1_Gemini-bd-like"/>
</dbReference>
<dbReference type="OrthoDB" id="341730at2759"/>
<dbReference type="InterPro" id="IPR032054">
    <property type="entry name" value="Cdt1_C"/>
</dbReference>
<feature type="domain" description="CDT1 Geminin-binding" evidence="4">
    <location>
        <begin position="119"/>
        <end position="248"/>
    </location>
</feature>
<keyword evidence="6" id="KW-1185">Reference proteome</keyword>
<feature type="compositionally biased region" description="Polar residues" evidence="3">
    <location>
        <begin position="1"/>
        <end position="32"/>
    </location>
</feature>
<dbReference type="Gene3D" id="1.10.10.1420">
    <property type="entry name" value="DNA replication factor Cdt1, C-terminal WH domain"/>
    <property type="match status" value="1"/>
</dbReference>
<dbReference type="InterPro" id="IPR036390">
    <property type="entry name" value="WH_DNA-bd_sf"/>
</dbReference>
<evidence type="ECO:0000256" key="1">
    <source>
        <dbReference type="ARBA" id="ARBA00008356"/>
    </source>
</evidence>
<dbReference type="EMBL" id="KZ305052">
    <property type="protein sequence ID" value="PIA35385.1"/>
    <property type="molecule type" value="Genomic_DNA"/>
</dbReference>
<dbReference type="GO" id="GO:0070182">
    <property type="term" value="F:DNA polymerase binding"/>
    <property type="evidence" value="ECO:0007669"/>
    <property type="project" value="TreeGrafter"/>
</dbReference>
<dbReference type="SUPFAM" id="SSF46785">
    <property type="entry name" value="Winged helix' DNA-binding domain"/>
    <property type="match status" value="1"/>
</dbReference>
<feature type="region of interest" description="Disordered" evidence="3">
    <location>
        <begin position="331"/>
        <end position="351"/>
    </location>
</feature>
<feature type="compositionally biased region" description="Low complexity" evidence="3">
    <location>
        <begin position="338"/>
        <end position="350"/>
    </location>
</feature>
<gene>
    <name evidence="5" type="ORF">AQUCO_03500038v1</name>
</gene>
<organism evidence="5 6">
    <name type="scientific">Aquilegia coerulea</name>
    <name type="common">Rocky mountain columbine</name>
    <dbReference type="NCBI Taxonomy" id="218851"/>
    <lineage>
        <taxon>Eukaryota</taxon>
        <taxon>Viridiplantae</taxon>
        <taxon>Streptophyta</taxon>
        <taxon>Embryophyta</taxon>
        <taxon>Tracheophyta</taxon>
        <taxon>Spermatophyta</taxon>
        <taxon>Magnoliopsida</taxon>
        <taxon>Ranunculales</taxon>
        <taxon>Ranunculaceae</taxon>
        <taxon>Thalictroideae</taxon>
        <taxon>Aquilegia</taxon>
    </lineage>
</organism>
<dbReference type="Pfam" id="PF16679">
    <property type="entry name" value="CDT1_C"/>
    <property type="match status" value="1"/>
</dbReference>
<dbReference type="GO" id="GO:0005634">
    <property type="term" value="C:nucleus"/>
    <property type="evidence" value="ECO:0007669"/>
    <property type="project" value="TreeGrafter"/>
</dbReference>
<dbReference type="GO" id="GO:0071163">
    <property type="term" value="P:DNA replication preinitiation complex assembly"/>
    <property type="evidence" value="ECO:0007669"/>
    <property type="project" value="InterPro"/>
</dbReference>
<dbReference type="CDD" id="cd08674">
    <property type="entry name" value="Cdt1_m"/>
    <property type="match status" value="1"/>
</dbReference>
<evidence type="ECO:0000256" key="2">
    <source>
        <dbReference type="ARBA" id="ARBA00023306"/>
    </source>
</evidence>
<dbReference type="PANTHER" id="PTHR28637:SF13">
    <property type="entry name" value="EXPRESSED PROTEIN"/>
    <property type="match status" value="1"/>
</dbReference>
<dbReference type="GO" id="GO:0000278">
    <property type="term" value="P:mitotic cell cycle"/>
    <property type="evidence" value="ECO:0007669"/>
    <property type="project" value="TreeGrafter"/>
</dbReference>
<dbReference type="SMART" id="SM01075">
    <property type="entry name" value="CDT1"/>
    <property type="match status" value="1"/>
</dbReference>
<dbReference type="PANTHER" id="PTHR28637">
    <property type="entry name" value="DNA REPLICATION FACTOR CDT1"/>
    <property type="match status" value="1"/>
</dbReference>
<dbReference type="GO" id="GO:0030174">
    <property type="term" value="P:regulation of DNA-templated DNA replication initiation"/>
    <property type="evidence" value="ECO:0007669"/>
    <property type="project" value="InterPro"/>
</dbReference>
<dbReference type="InterPro" id="IPR038090">
    <property type="entry name" value="Cdt1_C_WH_dom_sf"/>
</dbReference>
<dbReference type="STRING" id="218851.A0A2G5CVS6"/>
<evidence type="ECO:0000313" key="5">
    <source>
        <dbReference type="EMBL" id="PIA35385.1"/>
    </source>
</evidence>
<proteinExistence type="inferred from homology"/>
<accession>A0A2G5CVS6</accession>
<reference evidence="5 6" key="1">
    <citation type="submission" date="2017-09" db="EMBL/GenBank/DDBJ databases">
        <title>WGS assembly of Aquilegia coerulea Goldsmith.</title>
        <authorList>
            <person name="Hodges S."/>
            <person name="Kramer E."/>
            <person name="Nordborg M."/>
            <person name="Tomkins J."/>
            <person name="Borevitz J."/>
            <person name="Derieg N."/>
            <person name="Yan J."/>
            <person name="Mihaltcheva S."/>
            <person name="Hayes R.D."/>
            <person name="Rokhsar D."/>
        </authorList>
    </citation>
    <scope>NUCLEOTIDE SEQUENCE [LARGE SCALE GENOMIC DNA]</scope>
    <source>
        <strain evidence="6">cv. Goldsmith</strain>
    </source>
</reference>
<feature type="region of interest" description="Disordered" evidence="3">
    <location>
        <begin position="1"/>
        <end position="59"/>
    </location>
</feature>
<dbReference type="GO" id="GO:0000076">
    <property type="term" value="P:DNA replication checkpoint signaling"/>
    <property type="evidence" value="ECO:0007669"/>
    <property type="project" value="TreeGrafter"/>
</dbReference>
<evidence type="ECO:0000313" key="6">
    <source>
        <dbReference type="Proteomes" id="UP000230069"/>
    </source>
</evidence>
<dbReference type="AlphaFoldDB" id="A0A2G5CVS6"/>
<name>A0A2G5CVS6_AQUCA</name>
<sequence length="556" mass="61706">MEPQSYEDSTQKLLESKSKTISSDVKDQTASSHGCVKGQTSDERKGLLDDLASPTPEKTIRTPWRKNKQTAVRAMTLTEEDQNDDCAVGDVSDKLLDGIAGYKEVKISDAMTKVEIVEIPDKYKPLAEFFDRIATSIRLLNLQKKLPTFRNICTVVKVLTKRTLSYSHLAQIKYVLPEAIHIEKILQRDEKTLCMMPDMKISFRLDVIEALPNQSVFMALHQVFHERLLLFLNSNSENCEIPQAMLPEPFSQRNHSVLPGPPSLNSSVESHTAPIECEPLLVSSIVKCIGKHFSQKITIPETEKTQLLSSLVPPFPISLYDETDLYTRIPQQKEHSSVSESSSTTSPAASIVNSQCSNSSVSETPLKLASLTHPLALETPVQPTPAKRSPLLSSCEKMDTDTRTMSHIVAKRSLKFDEPDNSLHTAAVKHSLVDIIASPSASTQLVQESRNELNDKSGPAKPQQMLASLINLITAIQSIFKSASSSLVTKQELLHKIITNNLDIEDIREVEEQLELLEELAPDWIVRKLVPSGDLLYSIRGVLDLEAISARLSVAV</sequence>
<dbReference type="GO" id="GO:0003677">
    <property type="term" value="F:DNA binding"/>
    <property type="evidence" value="ECO:0007669"/>
    <property type="project" value="InterPro"/>
</dbReference>
<protein>
    <recommendedName>
        <fullName evidence="4">CDT1 Geminin-binding domain-containing protein</fullName>
    </recommendedName>
</protein>
<evidence type="ECO:0000259" key="4">
    <source>
        <dbReference type="SMART" id="SM01075"/>
    </source>
</evidence>
<dbReference type="InterPro" id="IPR045173">
    <property type="entry name" value="Cdt1"/>
</dbReference>
<dbReference type="InParanoid" id="A0A2G5CVS6"/>
<evidence type="ECO:0000256" key="3">
    <source>
        <dbReference type="SAM" id="MobiDB-lite"/>
    </source>
</evidence>
<comment type="similarity">
    <text evidence="1">Belongs to the Cdt1 family.</text>
</comment>